<sequence length="196" mass="22233">MVTRSDITRNPTSQGLSPDDDSKLSDPEFVLANKVKEWHFHIYFHTNSPVQRTAALKLRDAVLALRRSGVFVAVPLGRVNVAPIGPHPAGSYEIWVPHESFAEVFSFMALNHGELSVLVHPLTRHEREDHSSRKAWIGQPWPILLDLLPEDLETVPLQYPALGFGYSSDAPELDREERERRARELEKKIKEEIGAE</sequence>
<accession>U4LK08</accession>
<dbReference type="GO" id="GO:0051213">
    <property type="term" value="F:dioxygenase activity"/>
    <property type="evidence" value="ECO:0007669"/>
    <property type="project" value="UniProtKB-KW"/>
</dbReference>
<feature type="region of interest" description="Disordered" evidence="1">
    <location>
        <begin position="166"/>
        <end position="196"/>
    </location>
</feature>
<dbReference type="OrthoDB" id="9970095at2759"/>
<dbReference type="PANTHER" id="PTHR36423">
    <property type="entry name" value="AFR070WP"/>
    <property type="match status" value="1"/>
</dbReference>
<feature type="compositionally biased region" description="Basic and acidic residues" evidence="1">
    <location>
        <begin position="172"/>
        <end position="196"/>
    </location>
</feature>
<dbReference type="OMA" id="PWPIYLD"/>
<dbReference type="Proteomes" id="UP000018144">
    <property type="component" value="Unassembled WGS sequence"/>
</dbReference>
<evidence type="ECO:0000313" key="2">
    <source>
        <dbReference type="EMBL" id="CCX13031.1"/>
    </source>
</evidence>
<evidence type="ECO:0000313" key="3">
    <source>
        <dbReference type="Proteomes" id="UP000018144"/>
    </source>
</evidence>
<reference evidence="2 3" key="1">
    <citation type="journal article" date="2013" name="PLoS Genet.">
        <title>The genome and development-dependent transcriptomes of Pyronema confluens: a window into fungal evolution.</title>
        <authorList>
            <person name="Traeger S."/>
            <person name="Altegoer F."/>
            <person name="Freitag M."/>
            <person name="Gabaldon T."/>
            <person name="Kempken F."/>
            <person name="Kumar A."/>
            <person name="Marcet-Houben M."/>
            <person name="Poggeler S."/>
            <person name="Stajich J.E."/>
            <person name="Nowrousian M."/>
        </authorList>
    </citation>
    <scope>NUCLEOTIDE SEQUENCE [LARGE SCALE GENOMIC DNA]</scope>
    <source>
        <strain evidence="3">CBS 100304</strain>
        <tissue evidence="2">Vegetative mycelium</tissue>
    </source>
</reference>
<dbReference type="InterPro" id="IPR023389">
    <property type="entry name" value="DOPA-like_sf"/>
</dbReference>
<dbReference type="EMBL" id="HF935761">
    <property type="protein sequence ID" value="CCX13031.1"/>
    <property type="molecule type" value="Genomic_DNA"/>
</dbReference>
<dbReference type="eggNOG" id="ENOG502S305">
    <property type="taxonomic scope" value="Eukaryota"/>
</dbReference>
<dbReference type="AlphaFoldDB" id="U4LK08"/>
<dbReference type="InterPro" id="IPR014980">
    <property type="entry name" value="DOPA_dioxygen"/>
</dbReference>
<dbReference type="SUPFAM" id="SSF143410">
    <property type="entry name" value="DOPA-like"/>
    <property type="match status" value="1"/>
</dbReference>
<protein>
    <submittedName>
        <fullName evidence="2">Similar to DOPA 4,5-dioxygenase acc. no. P87064</fullName>
    </submittedName>
</protein>
<keyword evidence="2" id="KW-0560">Oxidoreductase</keyword>
<feature type="region of interest" description="Disordered" evidence="1">
    <location>
        <begin position="1"/>
        <end position="23"/>
    </location>
</feature>
<keyword evidence="2" id="KW-0223">Dioxygenase</keyword>
<evidence type="ECO:0000256" key="1">
    <source>
        <dbReference type="SAM" id="MobiDB-lite"/>
    </source>
</evidence>
<keyword evidence="3" id="KW-1185">Reference proteome</keyword>
<dbReference type="PANTHER" id="PTHR36423:SF2">
    <property type="entry name" value="AFR070WP"/>
    <property type="match status" value="1"/>
</dbReference>
<proteinExistence type="predicted"/>
<dbReference type="Gene3D" id="3.30.70.1240">
    <property type="entry name" value="DOPA-like domains"/>
    <property type="match status" value="1"/>
</dbReference>
<organism evidence="2 3">
    <name type="scientific">Pyronema omphalodes (strain CBS 100304)</name>
    <name type="common">Pyronema confluens</name>
    <dbReference type="NCBI Taxonomy" id="1076935"/>
    <lineage>
        <taxon>Eukaryota</taxon>
        <taxon>Fungi</taxon>
        <taxon>Dikarya</taxon>
        <taxon>Ascomycota</taxon>
        <taxon>Pezizomycotina</taxon>
        <taxon>Pezizomycetes</taxon>
        <taxon>Pezizales</taxon>
        <taxon>Pyronemataceae</taxon>
        <taxon>Pyronema</taxon>
    </lineage>
</organism>
<gene>
    <name evidence="2" type="ORF">PCON_12624</name>
</gene>
<name>U4LK08_PYROM</name>
<dbReference type="Pfam" id="PF08883">
    <property type="entry name" value="DOPA_dioxygen"/>
    <property type="match status" value="1"/>
</dbReference>